<comment type="caution">
    <text evidence="2">The sequence shown here is derived from an EMBL/GenBank/DDBJ whole genome shotgun (WGS) entry which is preliminary data.</text>
</comment>
<proteinExistence type="predicted"/>
<feature type="signal peptide" evidence="1">
    <location>
        <begin position="1"/>
        <end position="24"/>
    </location>
</feature>
<dbReference type="PANTHER" id="PTHR36057:SF1">
    <property type="entry name" value="LIPOPROTEIN LIPID ATTACHMENT SITE-LIKE PROTEIN, PUTATIVE (DUF1223)-RELATED"/>
    <property type="match status" value="1"/>
</dbReference>
<dbReference type="Pfam" id="PF06764">
    <property type="entry name" value="DUF1223"/>
    <property type="match status" value="1"/>
</dbReference>
<gene>
    <name evidence="2" type="ORF">SCD90_08325</name>
</gene>
<keyword evidence="3" id="KW-1185">Reference proteome</keyword>
<dbReference type="EMBL" id="JAXAFJ010000004">
    <property type="protein sequence ID" value="MDX6806068.1"/>
    <property type="molecule type" value="Genomic_DNA"/>
</dbReference>
<organism evidence="2 3">
    <name type="scientific">Terrihabitans rhizophilus</name>
    <dbReference type="NCBI Taxonomy" id="3092662"/>
    <lineage>
        <taxon>Bacteria</taxon>
        <taxon>Pseudomonadati</taxon>
        <taxon>Pseudomonadota</taxon>
        <taxon>Alphaproteobacteria</taxon>
        <taxon>Hyphomicrobiales</taxon>
        <taxon>Terrihabitans</taxon>
    </lineage>
</organism>
<dbReference type="RefSeq" id="WP_319844195.1">
    <property type="nucleotide sequence ID" value="NZ_JAXAFJ010000004.1"/>
</dbReference>
<evidence type="ECO:0000256" key="1">
    <source>
        <dbReference type="SAM" id="SignalP"/>
    </source>
</evidence>
<sequence length="239" mass="25532">MSFSLPSFSALPFLVTLAAAPCAAEPVLLELFTSQGCAVSPKGDRLAAEKAVKGDVLLLTFPVDYWDYLGWKDTLGSSAHTARQRAYALARSERKVYTPQIVVNGTQSIIGSDKAGLEQAIQHASARPEHPAAIRVQDADGQIDVEVGDHAPAGEAEVWLFAVSRSKSVTVERGQNAHHTLTYTNVVRKMTRLGSWTGKSAHFAIAREEVVPADADHFVVVVQEGSGSMPGAILGFAAH</sequence>
<reference evidence="2 3" key="1">
    <citation type="submission" date="2023-11" db="EMBL/GenBank/DDBJ databases">
        <authorList>
            <person name="Bao R."/>
        </authorList>
    </citation>
    <scope>NUCLEOTIDE SEQUENCE [LARGE SCALE GENOMIC DNA]</scope>
    <source>
        <strain evidence="2 3">PJ23</strain>
    </source>
</reference>
<dbReference type="PANTHER" id="PTHR36057">
    <property type="match status" value="1"/>
</dbReference>
<evidence type="ECO:0000313" key="3">
    <source>
        <dbReference type="Proteomes" id="UP001274321"/>
    </source>
</evidence>
<dbReference type="InterPro" id="IPR010634">
    <property type="entry name" value="DUF1223"/>
</dbReference>
<dbReference type="SUPFAM" id="SSF52833">
    <property type="entry name" value="Thioredoxin-like"/>
    <property type="match status" value="1"/>
</dbReference>
<protein>
    <submittedName>
        <fullName evidence="2">DUF1223 domain-containing protein</fullName>
    </submittedName>
</protein>
<feature type="chain" id="PRO_5045883116" evidence="1">
    <location>
        <begin position="25"/>
        <end position="239"/>
    </location>
</feature>
<dbReference type="InterPro" id="IPR036249">
    <property type="entry name" value="Thioredoxin-like_sf"/>
</dbReference>
<evidence type="ECO:0000313" key="2">
    <source>
        <dbReference type="EMBL" id="MDX6806068.1"/>
    </source>
</evidence>
<keyword evidence="1" id="KW-0732">Signal</keyword>
<name>A0ABU4RPF6_9HYPH</name>
<dbReference type="Proteomes" id="UP001274321">
    <property type="component" value="Unassembled WGS sequence"/>
</dbReference>
<accession>A0ABU4RPF6</accession>